<reference evidence="2" key="1">
    <citation type="journal article" date="2020" name="mSystems">
        <title>Genome- and Community-Level Interaction Insights into Carbon Utilization and Element Cycling Functions of Hydrothermarchaeota in Hydrothermal Sediment.</title>
        <authorList>
            <person name="Zhou Z."/>
            <person name="Liu Y."/>
            <person name="Xu W."/>
            <person name="Pan J."/>
            <person name="Luo Z.H."/>
            <person name="Li M."/>
        </authorList>
    </citation>
    <scope>NUCLEOTIDE SEQUENCE</scope>
    <source>
        <strain evidence="2">HyVt-347</strain>
    </source>
</reference>
<dbReference type="SUPFAM" id="SSF48295">
    <property type="entry name" value="TrpR-like"/>
    <property type="match status" value="1"/>
</dbReference>
<dbReference type="EMBL" id="DRGN01000050">
    <property type="protein sequence ID" value="HET99445.1"/>
    <property type="molecule type" value="Genomic_DNA"/>
</dbReference>
<dbReference type="GO" id="GO:0004803">
    <property type="term" value="F:transposase activity"/>
    <property type="evidence" value="ECO:0007669"/>
    <property type="project" value="InterPro"/>
</dbReference>
<dbReference type="Gene3D" id="1.10.10.10">
    <property type="entry name" value="Winged helix-like DNA-binding domain superfamily/Winged helix DNA-binding domain"/>
    <property type="match status" value="1"/>
</dbReference>
<organism evidence="2 3">
    <name type="scientific">Aurantimonas coralicida</name>
    <dbReference type="NCBI Taxonomy" id="182270"/>
    <lineage>
        <taxon>Bacteria</taxon>
        <taxon>Pseudomonadati</taxon>
        <taxon>Pseudomonadota</taxon>
        <taxon>Alphaproteobacteria</taxon>
        <taxon>Hyphomicrobiales</taxon>
        <taxon>Aurantimonadaceae</taxon>
        <taxon>Aurantimonas</taxon>
    </lineage>
</organism>
<dbReference type="InterPro" id="IPR010921">
    <property type="entry name" value="Trp_repressor/repl_initiator"/>
</dbReference>
<evidence type="ECO:0000313" key="3">
    <source>
        <dbReference type="Proteomes" id="UP000885680"/>
    </source>
</evidence>
<feature type="region of interest" description="Disordered" evidence="1">
    <location>
        <begin position="87"/>
        <end position="114"/>
    </location>
</feature>
<proteinExistence type="predicted"/>
<protein>
    <submittedName>
        <fullName evidence="2">Transposase</fullName>
    </submittedName>
</protein>
<evidence type="ECO:0000256" key="1">
    <source>
        <dbReference type="SAM" id="MobiDB-lite"/>
    </source>
</evidence>
<dbReference type="Pfam" id="PF01527">
    <property type="entry name" value="HTH_Tnp_1"/>
    <property type="match status" value="1"/>
</dbReference>
<dbReference type="GO" id="GO:0043565">
    <property type="term" value="F:sequence-specific DNA binding"/>
    <property type="evidence" value="ECO:0007669"/>
    <property type="project" value="InterPro"/>
</dbReference>
<dbReference type="Proteomes" id="UP000885680">
    <property type="component" value="Unassembled WGS sequence"/>
</dbReference>
<comment type="caution">
    <text evidence="2">The sequence shown here is derived from an EMBL/GenBank/DDBJ whole genome shotgun (WGS) entry which is preliminary data.</text>
</comment>
<gene>
    <name evidence="2" type="ORF">ENH89_03545</name>
</gene>
<dbReference type="InterPro" id="IPR002514">
    <property type="entry name" value="Transposase_8"/>
</dbReference>
<dbReference type="NCBIfam" id="NF047595">
    <property type="entry name" value="IS66_ISRel24_TnpA"/>
    <property type="match status" value="1"/>
</dbReference>
<sequence length="150" mass="16524">MPRLEIFTGTERRRRWPDAEKLAVLEEASVPGISAASVARRHDILPQQIYRWRRQFGFGRDRVDNAGRGSATVTPVSFLPLELVASGNGGTEQTVRPNPAPVSSSPRSSRRDGHGEGFAEVLLANGRRLRICPAIDEASLVRLIRIVETA</sequence>
<dbReference type="AlphaFoldDB" id="A0A9C9TG73"/>
<accession>A0A9C9TG73</accession>
<name>A0A9C9TG73_9HYPH</name>
<dbReference type="InterPro" id="IPR036388">
    <property type="entry name" value="WH-like_DNA-bd_sf"/>
</dbReference>
<dbReference type="GO" id="GO:0006313">
    <property type="term" value="P:DNA transposition"/>
    <property type="evidence" value="ECO:0007669"/>
    <property type="project" value="InterPro"/>
</dbReference>
<evidence type="ECO:0000313" key="2">
    <source>
        <dbReference type="EMBL" id="HET99445.1"/>
    </source>
</evidence>